<accession>A0A448Z1M1</accession>
<dbReference type="OrthoDB" id="10568845at2759"/>
<organism evidence="1 2">
    <name type="scientific">Pseudo-nitzschia multistriata</name>
    <dbReference type="NCBI Taxonomy" id="183589"/>
    <lineage>
        <taxon>Eukaryota</taxon>
        <taxon>Sar</taxon>
        <taxon>Stramenopiles</taxon>
        <taxon>Ochrophyta</taxon>
        <taxon>Bacillariophyta</taxon>
        <taxon>Bacillariophyceae</taxon>
        <taxon>Bacillariophycidae</taxon>
        <taxon>Bacillariales</taxon>
        <taxon>Bacillariaceae</taxon>
        <taxon>Pseudo-nitzschia</taxon>
    </lineage>
</organism>
<dbReference type="EMBL" id="CAACVS010000072">
    <property type="protein sequence ID" value="VEU35926.1"/>
    <property type="molecule type" value="Genomic_DNA"/>
</dbReference>
<sequence length="176" mass="20865">MGVLKHRKKMDVYTKEKITRDSIDKFLELDHVVELHVIRDCYDAIPKQGTGFSQRKKELATCLRENIVNGEQVSNLNFTKKPINEHKFEAVYEFQRKYNDKTKVATDENDQGLFVHLEKWLVDAADHRISRSTTRRIQSEMFKSWKLMEEAIEEEQPLQCDFMDLLRINMVAMKLK</sequence>
<proteinExistence type="predicted"/>
<name>A0A448Z1M1_9STRA</name>
<protein>
    <submittedName>
        <fullName evidence="1">Uncharacterized protein</fullName>
    </submittedName>
</protein>
<dbReference type="AlphaFoldDB" id="A0A448Z1M1"/>
<reference evidence="1 2" key="1">
    <citation type="submission" date="2019-01" db="EMBL/GenBank/DDBJ databases">
        <authorList>
            <person name="Ferrante I. M."/>
        </authorList>
    </citation>
    <scope>NUCLEOTIDE SEQUENCE [LARGE SCALE GENOMIC DNA]</scope>
    <source>
        <strain evidence="1 2">B856</strain>
    </source>
</reference>
<evidence type="ECO:0000313" key="2">
    <source>
        <dbReference type="Proteomes" id="UP000291116"/>
    </source>
</evidence>
<gene>
    <name evidence="1" type="ORF">PSNMU_V1.4_AUG-EV-PASAV3_0026750</name>
</gene>
<keyword evidence="2" id="KW-1185">Reference proteome</keyword>
<evidence type="ECO:0000313" key="1">
    <source>
        <dbReference type="EMBL" id="VEU35926.1"/>
    </source>
</evidence>
<dbReference type="Proteomes" id="UP000291116">
    <property type="component" value="Unassembled WGS sequence"/>
</dbReference>